<dbReference type="EMBL" id="JABSTQ010009670">
    <property type="protein sequence ID" value="KAG0426945.1"/>
    <property type="molecule type" value="Genomic_DNA"/>
</dbReference>
<evidence type="ECO:0000313" key="2">
    <source>
        <dbReference type="Proteomes" id="UP000805193"/>
    </source>
</evidence>
<reference evidence="1 2" key="1">
    <citation type="journal article" date="2020" name="Cell">
        <title>Large-Scale Comparative Analyses of Tick Genomes Elucidate Their Genetic Diversity and Vector Capacities.</title>
        <authorList>
            <consortium name="Tick Genome and Microbiome Consortium (TIGMIC)"/>
            <person name="Jia N."/>
            <person name="Wang J."/>
            <person name="Shi W."/>
            <person name="Du L."/>
            <person name="Sun Y."/>
            <person name="Zhan W."/>
            <person name="Jiang J.F."/>
            <person name="Wang Q."/>
            <person name="Zhang B."/>
            <person name="Ji P."/>
            <person name="Bell-Sakyi L."/>
            <person name="Cui X.M."/>
            <person name="Yuan T.T."/>
            <person name="Jiang B.G."/>
            <person name="Yang W.F."/>
            <person name="Lam T.T."/>
            <person name="Chang Q.C."/>
            <person name="Ding S.J."/>
            <person name="Wang X.J."/>
            <person name="Zhu J.G."/>
            <person name="Ruan X.D."/>
            <person name="Zhao L."/>
            <person name="Wei J.T."/>
            <person name="Ye R.Z."/>
            <person name="Que T.C."/>
            <person name="Du C.H."/>
            <person name="Zhou Y.H."/>
            <person name="Cheng J.X."/>
            <person name="Dai P.F."/>
            <person name="Guo W.B."/>
            <person name="Han X.H."/>
            <person name="Huang E.J."/>
            <person name="Li L.F."/>
            <person name="Wei W."/>
            <person name="Gao Y.C."/>
            <person name="Liu J.Z."/>
            <person name="Shao H.Z."/>
            <person name="Wang X."/>
            <person name="Wang C.C."/>
            <person name="Yang T.C."/>
            <person name="Huo Q.B."/>
            <person name="Li W."/>
            <person name="Chen H.Y."/>
            <person name="Chen S.E."/>
            <person name="Zhou L.G."/>
            <person name="Ni X.B."/>
            <person name="Tian J.H."/>
            <person name="Sheng Y."/>
            <person name="Liu T."/>
            <person name="Pan Y.S."/>
            <person name="Xia L.Y."/>
            <person name="Li J."/>
            <person name="Zhao F."/>
            <person name="Cao W.C."/>
        </authorList>
    </citation>
    <scope>NUCLEOTIDE SEQUENCE [LARGE SCALE GENOMIC DNA]</scope>
    <source>
        <strain evidence="1">Iper-2018</strain>
    </source>
</reference>
<feature type="non-terminal residue" evidence="1">
    <location>
        <position position="1"/>
    </location>
</feature>
<keyword evidence="2" id="KW-1185">Reference proteome</keyword>
<dbReference type="Proteomes" id="UP000805193">
    <property type="component" value="Unassembled WGS sequence"/>
</dbReference>
<sequence>GKRPRDIEDYIRRLTSSCLLAEYMARLHLDTLHHLFVGATGKACQLCLAGKLIAATPGDEVAEDVRRDDKHRNNDSATVPNNLTVVIDGNDADVCLGGDVPCEYDAVNDLGAKKLKLRKPVLPVEGPKTTRRGRFGNTRPLPPRSRKLLLECDVQLLLTRGIGVARGVTELQGERTVVLVTYIKQEAQHLTKCAVVGHVDNVRNAAEIAAISNEPSPSHSCSTPPAQLGVNLKLSEMRGSQDGDARAGCGAEPGEGKKMAAEVNAANMKLGQKIAERSIVSNLPRIPANDYKIIIWPKNGLALAEVPTTRLSAAVRIQAEIPWVKGQEEDVLIVHDKKATLISSTPDMGTELKVIMINSIKIGDDDDEITVYLAPHEESGFTIEELTAAFGNPKNRTILGVRKLGNSSSAIVTFKHETVPRWMYCYGVPLKCVLPLWRVRTQIRPPPEDHVCEPKCKLFGKGNLTADQKCKEAFRTPYAIKKRQWKAKLRMEEAERKAKEAEVGDNCRWEKHQWRSKSQSRNRSVSRVRSDSFPRLPPRQEEEKQQKAGPGTAGTSGGAVLNNPAKPKSSSLKVDWTDKASQDKRDEEIFKIKEENRMLEEQLAAMSMQIAELQIAPAFRVIESVNSREDMRTCQEITLHYRLNRHIFPGADRTLSKKKEV</sequence>
<accession>A0AC60Q075</accession>
<organism evidence="1 2">
    <name type="scientific">Ixodes persulcatus</name>
    <name type="common">Taiga tick</name>
    <dbReference type="NCBI Taxonomy" id="34615"/>
    <lineage>
        <taxon>Eukaryota</taxon>
        <taxon>Metazoa</taxon>
        <taxon>Ecdysozoa</taxon>
        <taxon>Arthropoda</taxon>
        <taxon>Chelicerata</taxon>
        <taxon>Arachnida</taxon>
        <taxon>Acari</taxon>
        <taxon>Parasitiformes</taxon>
        <taxon>Ixodida</taxon>
        <taxon>Ixodoidea</taxon>
        <taxon>Ixodidae</taxon>
        <taxon>Ixodinae</taxon>
        <taxon>Ixodes</taxon>
    </lineage>
</organism>
<gene>
    <name evidence="1" type="ORF">HPB47_025971</name>
</gene>
<evidence type="ECO:0000313" key="1">
    <source>
        <dbReference type="EMBL" id="KAG0426945.1"/>
    </source>
</evidence>
<proteinExistence type="predicted"/>
<feature type="non-terminal residue" evidence="1">
    <location>
        <position position="661"/>
    </location>
</feature>
<comment type="caution">
    <text evidence="1">The sequence shown here is derived from an EMBL/GenBank/DDBJ whole genome shotgun (WGS) entry which is preliminary data.</text>
</comment>
<protein>
    <submittedName>
        <fullName evidence="1">Uncharacterized protein</fullName>
    </submittedName>
</protein>
<name>A0AC60Q075_IXOPE</name>